<dbReference type="InterPro" id="IPR025419">
    <property type="entry name" value="DUF4142"/>
</dbReference>
<keyword evidence="1" id="KW-0732">Signal</keyword>
<feature type="chain" id="PRO_5045317749" description="DUF4142 domain-containing protein" evidence="1">
    <location>
        <begin position="27"/>
        <end position="175"/>
    </location>
</feature>
<dbReference type="PANTHER" id="PTHR38593:SF1">
    <property type="entry name" value="BLR2558 PROTEIN"/>
    <property type="match status" value="1"/>
</dbReference>
<comment type="caution">
    <text evidence="3">The sequence shown here is derived from an EMBL/GenBank/DDBJ whole genome shotgun (WGS) entry which is preliminary data.</text>
</comment>
<feature type="domain" description="DUF4142" evidence="2">
    <location>
        <begin position="35"/>
        <end position="169"/>
    </location>
</feature>
<feature type="signal peptide" evidence="1">
    <location>
        <begin position="1"/>
        <end position="26"/>
    </location>
</feature>
<dbReference type="EMBL" id="BOOC01000020">
    <property type="protein sequence ID" value="GIH41164.1"/>
    <property type="molecule type" value="Genomic_DNA"/>
</dbReference>
<sequence>MLRRLIVLLAVLAGMSAGGTAVQAAAAPTPTVSEQDRTFLTEAHQGNLSEIQAGRAAQEQATSQAVKDAGERFVRDHTTLDRQITEVAGKLGVTLPDEPSAEQKAALEKVKANSGAAFDRAWVEQEIGDHRADLAAGQKQQSEGSSEQVKQLARDAGPVIKGHLDLLENIKGSGG</sequence>
<proteinExistence type="predicted"/>
<accession>A0ABQ4G270</accession>
<reference evidence="3 4" key="1">
    <citation type="submission" date="2021-01" db="EMBL/GenBank/DDBJ databases">
        <title>Whole genome shotgun sequence of Microbispora corallina NBRC 16416.</title>
        <authorList>
            <person name="Komaki H."/>
            <person name="Tamura T."/>
        </authorList>
    </citation>
    <scope>NUCLEOTIDE SEQUENCE [LARGE SCALE GENOMIC DNA]</scope>
    <source>
        <strain evidence="3 4">NBRC 16416</strain>
    </source>
</reference>
<keyword evidence="4" id="KW-1185">Reference proteome</keyword>
<dbReference type="RefSeq" id="WP_204058531.1">
    <property type="nucleotide sequence ID" value="NZ_BAAAGP010000012.1"/>
</dbReference>
<evidence type="ECO:0000259" key="2">
    <source>
        <dbReference type="Pfam" id="PF13628"/>
    </source>
</evidence>
<dbReference type="Gene3D" id="1.20.1260.10">
    <property type="match status" value="1"/>
</dbReference>
<evidence type="ECO:0000313" key="3">
    <source>
        <dbReference type="EMBL" id="GIH41164.1"/>
    </source>
</evidence>
<dbReference type="InterPro" id="IPR012347">
    <property type="entry name" value="Ferritin-like"/>
</dbReference>
<evidence type="ECO:0000256" key="1">
    <source>
        <dbReference type="SAM" id="SignalP"/>
    </source>
</evidence>
<protein>
    <recommendedName>
        <fullName evidence="2">DUF4142 domain-containing protein</fullName>
    </recommendedName>
</protein>
<organism evidence="3 4">
    <name type="scientific">Microbispora corallina</name>
    <dbReference type="NCBI Taxonomy" id="83302"/>
    <lineage>
        <taxon>Bacteria</taxon>
        <taxon>Bacillati</taxon>
        <taxon>Actinomycetota</taxon>
        <taxon>Actinomycetes</taxon>
        <taxon>Streptosporangiales</taxon>
        <taxon>Streptosporangiaceae</taxon>
        <taxon>Microbispora</taxon>
    </lineage>
</organism>
<dbReference type="Pfam" id="PF13628">
    <property type="entry name" value="DUF4142"/>
    <property type="match status" value="1"/>
</dbReference>
<dbReference type="Proteomes" id="UP000603904">
    <property type="component" value="Unassembled WGS sequence"/>
</dbReference>
<evidence type="ECO:0000313" key="4">
    <source>
        <dbReference type="Proteomes" id="UP000603904"/>
    </source>
</evidence>
<gene>
    <name evidence="3" type="ORF">Mco01_41640</name>
</gene>
<name>A0ABQ4G270_9ACTN</name>
<dbReference type="PANTHER" id="PTHR38593">
    <property type="entry name" value="BLR2558 PROTEIN"/>
    <property type="match status" value="1"/>
</dbReference>